<comment type="caution">
    <text evidence="2">The sequence shown here is derived from an EMBL/GenBank/DDBJ whole genome shotgun (WGS) entry which is preliminary data.</text>
</comment>
<evidence type="ECO:0000313" key="2">
    <source>
        <dbReference type="EMBL" id="TDX86827.1"/>
    </source>
</evidence>
<name>A0A4R8I9X6_9FLAO</name>
<protein>
    <submittedName>
        <fullName evidence="2">Uncharacterized protein</fullName>
    </submittedName>
</protein>
<accession>A0A4R8I9X6</accession>
<feature type="region of interest" description="Disordered" evidence="1">
    <location>
        <begin position="156"/>
        <end position="175"/>
    </location>
</feature>
<keyword evidence="3" id="KW-1185">Reference proteome</keyword>
<gene>
    <name evidence="2" type="ORF">B0I22_0981</name>
</gene>
<dbReference type="OrthoDB" id="893100at2"/>
<dbReference type="EMBL" id="SOEO01000001">
    <property type="protein sequence ID" value="TDX86827.1"/>
    <property type="molecule type" value="Genomic_DNA"/>
</dbReference>
<dbReference type="RefSeq" id="WP_133943468.1">
    <property type="nucleotide sequence ID" value="NZ_SOEO01000001.1"/>
</dbReference>
<proteinExistence type="predicted"/>
<sequence length="175" mass="20217">MDHMEIFFESPLYKKAEEIDDTLNSIAKLIPERKVFFIFMNGLILKASGRITSNLIKAQDSNRYDRKMHCAALVRSSCLEVSGLGEEFRKRGFSDSKYFSIVDRQIEEFRILFLEWVATFDTKQFITDRWGIFNPPGISIDHIQNPEDIAHLLAEDEDDSNDDGLMDKLLGNDDD</sequence>
<evidence type="ECO:0000256" key="1">
    <source>
        <dbReference type="SAM" id="MobiDB-lite"/>
    </source>
</evidence>
<evidence type="ECO:0000313" key="3">
    <source>
        <dbReference type="Proteomes" id="UP000295313"/>
    </source>
</evidence>
<reference evidence="2 3" key="1">
    <citation type="submission" date="2019-03" db="EMBL/GenBank/DDBJ databases">
        <title>Genomic Encyclopedia of Type Strains, Phase III (KMG-III): the genomes of soil and plant-associated and newly described type strains.</title>
        <authorList>
            <person name="Whitman W."/>
        </authorList>
    </citation>
    <scope>NUCLEOTIDE SEQUENCE [LARGE SCALE GENOMIC DNA]</scope>
    <source>
        <strain evidence="2 3">CGMCC 1.12802</strain>
    </source>
</reference>
<dbReference type="AlphaFoldDB" id="A0A4R8I9X6"/>
<organism evidence="2 3">
    <name type="scientific">Epilithonimonas xixisoli</name>
    <dbReference type="NCBI Taxonomy" id="1476462"/>
    <lineage>
        <taxon>Bacteria</taxon>
        <taxon>Pseudomonadati</taxon>
        <taxon>Bacteroidota</taxon>
        <taxon>Flavobacteriia</taxon>
        <taxon>Flavobacteriales</taxon>
        <taxon>Weeksellaceae</taxon>
        <taxon>Chryseobacterium group</taxon>
        <taxon>Epilithonimonas</taxon>
    </lineage>
</organism>
<dbReference type="Proteomes" id="UP000295313">
    <property type="component" value="Unassembled WGS sequence"/>
</dbReference>